<evidence type="ECO:0000313" key="3">
    <source>
        <dbReference type="Proteomes" id="UP000183940"/>
    </source>
</evidence>
<organism evidence="2 3">
    <name type="scientific">Roseofilum reptotaenium AO1-A</name>
    <dbReference type="NCBI Taxonomy" id="1925591"/>
    <lineage>
        <taxon>Bacteria</taxon>
        <taxon>Bacillati</taxon>
        <taxon>Cyanobacteriota</taxon>
        <taxon>Cyanophyceae</taxon>
        <taxon>Desertifilales</taxon>
        <taxon>Desertifilaceae</taxon>
        <taxon>Roseofilum</taxon>
    </lineage>
</organism>
<gene>
    <name evidence="2" type="ORF">BI308_24915</name>
</gene>
<dbReference type="Proteomes" id="UP000183940">
    <property type="component" value="Unassembled WGS sequence"/>
</dbReference>
<dbReference type="AlphaFoldDB" id="A0A1L9QJP0"/>
<feature type="transmembrane region" description="Helical" evidence="1">
    <location>
        <begin position="66"/>
        <end position="85"/>
    </location>
</feature>
<feature type="transmembrane region" description="Helical" evidence="1">
    <location>
        <begin position="156"/>
        <end position="172"/>
    </location>
</feature>
<name>A0A1L9QJP0_9CYAN</name>
<keyword evidence="3" id="KW-1185">Reference proteome</keyword>
<feature type="transmembrane region" description="Helical" evidence="1">
    <location>
        <begin position="131"/>
        <end position="150"/>
    </location>
</feature>
<dbReference type="STRING" id="1925591.BI308_24915"/>
<accession>A0A1L9QJP0</accession>
<reference evidence="2" key="1">
    <citation type="submission" date="2016-10" db="EMBL/GenBank/DDBJ databases">
        <title>CRISPR-Cas defence system in Roseofilum reptotaenium: evidence of a bacteriophage-cyanobacterium arms race in the coral black band disease.</title>
        <authorList>
            <person name="Buerger P."/>
            <person name="Wood-Charlson E.M."/>
            <person name="Weynberg K.D."/>
            <person name="Willis B."/>
            <person name="Van Oppen M.J."/>
        </authorList>
    </citation>
    <scope>NUCLEOTIDE SEQUENCE [LARGE SCALE GENOMIC DNA]</scope>
    <source>
        <strain evidence="2">AO1-A</strain>
    </source>
</reference>
<protein>
    <submittedName>
        <fullName evidence="2">Peptidase</fullName>
    </submittedName>
</protein>
<feature type="transmembrane region" description="Helical" evidence="1">
    <location>
        <begin position="26"/>
        <end position="45"/>
    </location>
</feature>
<sequence length="1191" mass="132409">MTDTALDQFWHLVSNALTLNPEAFELINTLLLGGSVALIVVLAAGMAQAIGQSIVLYINQVKPIRFGFSLTCAAILFAIAYGFWALSVWFVGNILFNLNTQFGDVARIIGLSYAPQMLGFLVAIPYLGVPIGVILSIWSFLAVIVSFEVLTQLDTWAAFSCAALGWVFLQLCQRTIGRPITALGHWLMNTVAGTQLVFSKAELEEQVNAGYQGNQSRQKPAWVKEKAQAQTGRSSLPGSVKIVIAVLIGMILAFLFSPSSYQGLGNWYASLTKTLDLIVDLSLISSLALLFAIVLTPVESLGWWAGWYGDEDLSYPGEPVRQASSSTQISRYVIYLDGISQGSHEYLPDVELLLNRLADAVPDNILIVKGIIPYSVTNRPLTEDRPLAFLWRIIDSIKLKAPDHPIGFIINIRNMIAVAVAADPRYGPIQNQGLAQVLFESLINFGYQVESQTPITLIGYSGGGQMSMASVSYLYRATGAPIEVISLAGVISGNTGAMDVEHLYHLVGENDSVERLGPLCFPGRWPIKVNSNWNQAKRRGKISLINLGPVGHDGPTGPLDDYTFLPDGRSYMDQTVDLMTGILLEDWTMGVNPHELAISNYQRYRSVLFNQPESYPFYYPIEQTINPRLYKPVGTWMGRLLLPKSNQRQRLRGVLFEVHHTDERYQYLVGQVINLRWSDDPADTALIQEVTKDVHFVDQVQVSKQEGNVHPDRLNHWLAVTPLESLAGARPVNDVLVKLAGPVIVLEEVGLRPTLVIRREPVQISGRFQGLVTILGPLGDDRFQVRHYNPQSRHFDGVEEPVYIPSVVADSNGVFPSTNYQLEQSPVNPQGWRITGMKNEQGEFVVLSLAPASLFGVTPDQMIEGKRDTQRYIDRDCWANLAAKKGTISKVLLVNDPNQASLNNRGIYAGDRLLLIHMYGGIGGQKAEFAPMGIFFGHFSYGIAHVVEDPFTGSLKFEIEYRQIYTHNTDGIIAGSLSWERYSGDRQWGWMGCRPIGDTLIKFSPLTDDYNFDGLRFSVLDNIILELDIMAARYRIGDGTGTTFVTPINSCVQDSSQALYRAIERTVEQFQANPEIQRWLEANPNHEQTQRFEQLVELGPHLRQQLAPLRIVREDWQSDDATLGQFAIEQPAKMIYSTLASWRSLLPKLAHDVVTKTFLDQGAVCWMLRTNQVGGFDPDIEPVAPTDFGLG</sequence>
<keyword evidence="1" id="KW-1133">Transmembrane helix</keyword>
<proteinExistence type="predicted"/>
<evidence type="ECO:0000256" key="1">
    <source>
        <dbReference type="SAM" id="Phobius"/>
    </source>
</evidence>
<keyword evidence="1" id="KW-0812">Transmembrane</keyword>
<feature type="transmembrane region" description="Helical" evidence="1">
    <location>
        <begin position="238"/>
        <end position="257"/>
    </location>
</feature>
<dbReference type="EMBL" id="MLAW01000078">
    <property type="protein sequence ID" value="OJJ14658.1"/>
    <property type="molecule type" value="Genomic_DNA"/>
</dbReference>
<comment type="caution">
    <text evidence="2">The sequence shown here is derived from an EMBL/GenBank/DDBJ whole genome shotgun (WGS) entry which is preliminary data.</text>
</comment>
<evidence type="ECO:0000313" key="2">
    <source>
        <dbReference type="EMBL" id="OJJ14658.1"/>
    </source>
</evidence>
<feature type="transmembrane region" description="Helical" evidence="1">
    <location>
        <begin position="277"/>
        <end position="298"/>
    </location>
</feature>
<keyword evidence="1" id="KW-0472">Membrane</keyword>